<proteinExistence type="predicted"/>
<accession>A0A835HPS7</accession>
<comment type="caution">
    <text evidence="2">The sequence shown here is derived from an EMBL/GenBank/DDBJ whole genome shotgun (WGS) entry which is preliminary data.</text>
</comment>
<name>A0A835HPS7_9MAGN</name>
<reference evidence="2 3" key="1">
    <citation type="submission" date="2020-10" db="EMBL/GenBank/DDBJ databases">
        <title>The Coptis chinensis genome and diversification of protoberbering-type alkaloids.</title>
        <authorList>
            <person name="Wang B."/>
            <person name="Shu S."/>
            <person name="Song C."/>
            <person name="Liu Y."/>
        </authorList>
    </citation>
    <scope>NUCLEOTIDE SEQUENCE [LARGE SCALE GENOMIC DNA]</scope>
    <source>
        <strain evidence="2">HL-2020</strain>
        <tissue evidence="2">Leaf</tissue>
    </source>
</reference>
<evidence type="ECO:0000313" key="2">
    <source>
        <dbReference type="EMBL" id="KAF9601968.1"/>
    </source>
</evidence>
<keyword evidence="1" id="KW-0812">Transmembrane</keyword>
<keyword evidence="3" id="KW-1185">Reference proteome</keyword>
<keyword evidence="1" id="KW-0472">Membrane</keyword>
<sequence length="151" mass="16673">MFGSRKTSLLNWIAAMLSVGIIVFVIITGFVKGDASNLSPFVPYGAGAKQSLAITRSTLGSPRSPSDLQKLRCKEEIFASSFAATAYLQSINYPKDKKDIAQKQLDKEDNKNPEEKRFACHTDEFLLTVFTPPRNGAEVYGINSAFDWKTS</sequence>
<evidence type="ECO:0000256" key="1">
    <source>
        <dbReference type="SAM" id="Phobius"/>
    </source>
</evidence>
<keyword evidence="1" id="KW-1133">Transmembrane helix</keyword>
<gene>
    <name evidence="2" type="ORF">IFM89_024431</name>
</gene>
<organism evidence="2 3">
    <name type="scientific">Coptis chinensis</name>
    <dbReference type="NCBI Taxonomy" id="261450"/>
    <lineage>
        <taxon>Eukaryota</taxon>
        <taxon>Viridiplantae</taxon>
        <taxon>Streptophyta</taxon>
        <taxon>Embryophyta</taxon>
        <taxon>Tracheophyta</taxon>
        <taxon>Spermatophyta</taxon>
        <taxon>Magnoliopsida</taxon>
        <taxon>Ranunculales</taxon>
        <taxon>Ranunculaceae</taxon>
        <taxon>Coptidoideae</taxon>
        <taxon>Coptis</taxon>
    </lineage>
</organism>
<dbReference type="Proteomes" id="UP000631114">
    <property type="component" value="Unassembled WGS sequence"/>
</dbReference>
<dbReference type="EMBL" id="JADFTS010000006">
    <property type="protein sequence ID" value="KAF9601968.1"/>
    <property type="molecule type" value="Genomic_DNA"/>
</dbReference>
<dbReference type="AlphaFoldDB" id="A0A835HPS7"/>
<protein>
    <submittedName>
        <fullName evidence="2">Uncharacterized protein</fullName>
    </submittedName>
</protein>
<feature type="transmembrane region" description="Helical" evidence="1">
    <location>
        <begin position="12"/>
        <end position="31"/>
    </location>
</feature>
<evidence type="ECO:0000313" key="3">
    <source>
        <dbReference type="Proteomes" id="UP000631114"/>
    </source>
</evidence>